<keyword evidence="2" id="KW-0560">Oxidoreductase</keyword>
<dbReference type="GO" id="GO:0016020">
    <property type="term" value="C:membrane"/>
    <property type="evidence" value="ECO:0007669"/>
    <property type="project" value="TreeGrafter"/>
</dbReference>
<evidence type="ECO:0000256" key="1">
    <source>
        <dbReference type="ARBA" id="ARBA00006484"/>
    </source>
</evidence>
<keyword evidence="3" id="KW-0812">Transmembrane</keyword>
<reference evidence="4 5" key="1">
    <citation type="journal article" date="2018" name="Mol. Biol. Evol.">
        <title>Broad Genomic Sampling Reveals a Smut Pathogenic Ancestry of the Fungal Clade Ustilaginomycotina.</title>
        <authorList>
            <person name="Kijpornyongpan T."/>
            <person name="Mondo S.J."/>
            <person name="Barry K."/>
            <person name="Sandor L."/>
            <person name="Lee J."/>
            <person name="Lipzen A."/>
            <person name="Pangilinan J."/>
            <person name="LaButti K."/>
            <person name="Hainaut M."/>
            <person name="Henrissat B."/>
            <person name="Grigoriev I.V."/>
            <person name="Spatafora J.W."/>
            <person name="Aime M.C."/>
        </authorList>
    </citation>
    <scope>NUCLEOTIDE SEQUENCE [LARGE SCALE GENOMIC DNA]</scope>
    <source>
        <strain evidence="4 5">MCA 4198</strain>
    </source>
</reference>
<keyword evidence="5" id="KW-1185">Reference proteome</keyword>
<accession>A0A316YR38</accession>
<gene>
    <name evidence="4" type="ORF">FA10DRAFT_265439</name>
</gene>
<dbReference type="OrthoDB" id="37659at2759"/>
<dbReference type="EMBL" id="KZ819635">
    <property type="protein sequence ID" value="PWN91592.1"/>
    <property type="molecule type" value="Genomic_DNA"/>
</dbReference>
<dbReference type="Proteomes" id="UP000245768">
    <property type="component" value="Unassembled WGS sequence"/>
</dbReference>
<dbReference type="AlphaFoldDB" id="A0A316YR38"/>
<dbReference type="RefSeq" id="XP_025378790.1">
    <property type="nucleotide sequence ID" value="XM_025521060.1"/>
</dbReference>
<feature type="transmembrane region" description="Helical" evidence="3">
    <location>
        <begin position="20"/>
        <end position="44"/>
    </location>
</feature>
<dbReference type="PANTHER" id="PTHR44196:SF1">
    <property type="entry name" value="DEHYDROGENASE_REDUCTASE SDR FAMILY MEMBER 7B"/>
    <property type="match status" value="1"/>
</dbReference>
<keyword evidence="3" id="KW-1133">Transmembrane helix</keyword>
<dbReference type="Pfam" id="PF00106">
    <property type="entry name" value="adh_short"/>
    <property type="match status" value="1"/>
</dbReference>
<evidence type="ECO:0000313" key="5">
    <source>
        <dbReference type="Proteomes" id="UP000245768"/>
    </source>
</evidence>
<dbReference type="InParanoid" id="A0A316YR38"/>
<dbReference type="STRING" id="215250.A0A316YR38"/>
<dbReference type="GeneID" id="37042976"/>
<evidence type="ECO:0000313" key="4">
    <source>
        <dbReference type="EMBL" id="PWN91592.1"/>
    </source>
</evidence>
<dbReference type="InterPro" id="IPR002347">
    <property type="entry name" value="SDR_fam"/>
</dbReference>
<dbReference type="SUPFAM" id="SSF51735">
    <property type="entry name" value="NAD(P)-binding Rossmann-fold domains"/>
    <property type="match status" value="1"/>
</dbReference>
<dbReference type="Gene3D" id="3.40.50.720">
    <property type="entry name" value="NAD(P)-binding Rossmann-like Domain"/>
    <property type="match status" value="1"/>
</dbReference>
<dbReference type="PANTHER" id="PTHR44196">
    <property type="entry name" value="DEHYDROGENASE/REDUCTASE SDR FAMILY MEMBER 7B"/>
    <property type="match status" value="1"/>
</dbReference>
<evidence type="ECO:0000256" key="2">
    <source>
        <dbReference type="ARBA" id="ARBA00023002"/>
    </source>
</evidence>
<comment type="similarity">
    <text evidence="1">Belongs to the short-chain dehydrogenases/reductases (SDR) family.</text>
</comment>
<protein>
    <submittedName>
        <fullName evidence="4">NAD(P)-binding protein</fullName>
    </submittedName>
</protein>
<proteinExistence type="inferred from homology"/>
<sequence>MYWLAEVLEYLNVPTPSVKVIQLAVSLLVILVPLPVLVAFYFWARPRQALVPPYRERVVVLGASSGTGKEIALQYAARGCRSIALVGRRGKLLEDVADECRRLRKKGEEWQMSDQAPGWDDPNPEIKQDLIVIEADCSKPQDVIRIRERCLQDYKGLDTVHICFGLSALRPLLGIAGIDPIRKTGVAQLAGFQPQSVPSKKGTADFFEADAQGLETVGESIRRINEVNVTATGLVLTALIPMLQTTSPSPAIHLLSSMAACLPAPTRSLYGASKAAQLLLFQTTGLEADSQTKASKDTSLRRNRIRFFATLPGTILSDFRTSAVDGSPESSNAVDSTWTDGKKKGDGLACAEVAEKSILALDRFSEGVLEMPAKYYAARRVYPFLPGVIAKLAHKKYQY</sequence>
<dbReference type="GO" id="GO:0016491">
    <property type="term" value="F:oxidoreductase activity"/>
    <property type="evidence" value="ECO:0007669"/>
    <property type="project" value="UniProtKB-KW"/>
</dbReference>
<evidence type="ECO:0000256" key="3">
    <source>
        <dbReference type="SAM" id="Phobius"/>
    </source>
</evidence>
<dbReference type="InterPro" id="IPR036291">
    <property type="entry name" value="NAD(P)-bd_dom_sf"/>
</dbReference>
<name>A0A316YR38_9BASI</name>
<organism evidence="4 5">
    <name type="scientific">Acaromyces ingoldii</name>
    <dbReference type="NCBI Taxonomy" id="215250"/>
    <lineage>
        <taxon>Eukaryota</taxon>
        <taxon>Fungi</taxon>
        <taxon>Dikarya</taxon>
        <taxon>Basidiomycota</taxon>
        <taxon>Ustilaginomycotina</taxon>
        <taxon>Exobasidiomycetes</taxon>
        <taxon>Exobasidiales</taxon>
        <taxon>Cryptobasidiaceae</taxon>
        <taxon>Acaromyces</taxon>
    </lineage>
</organism>
<keyword evidence="3" id="KW-0472">Membrane</keyword>